<protein>
    <recommendedName>
        <fullName evidence="2">SGNH hydrolase-type esterase domain-containing protein</fullName>
    </recommendedName>
</protein>
<reference evidence="1" key="1">
    <citation type="submission" date="2021-01" db="EMBL/GenBank/DDBJ databases">
        <authorList>
            <person name="Corre E."/>
            <person name="Pelletier E."/>
            <person name="Niang G."/>
            <person name="Scheremetjew M."/>
            <person name="Finn R."/>
            <person name="Kale V."/>
            <person name="Holt S."/>
            <person name="Cochrane G."/>
            <person name="Meng A."/>
            <person name="Brown T."/>
            <person name="Cohen L."/>
        </authorList>
    </citation>
    <scope>NUCLEOTIDE SEQUENCE</scope>
    <source>
        <strain evidence="1">RCC1130</strain>
    </source>
</reference>
<accession>A0A7S0NNL2</accession>
<dbReference type="AlphaFoldDB" id="A0A7S0NNL2"/>
<evidence type="ECO:0000313" key="1">
    <source>
        <dbReference type="EMBL" id="CAD8523911.1"/>
    </source>
</evidence>
<dbReference type="InterPro" id="IPR036514">
    <property type="entry name" value="SGNH_hydro_sf"/>
</dbReference>
<dbReference type="Gene3D" id="3.40.50.1110">
    <property type="entry name" value="SGNH hydrolase"/>
    <property type="match status" value="1"/>
</dbReference>
<evidence type="ECO:0008006" key="2">
    <source>
        <dbReference type="Google" id="ProtNLM"/>
    </source>
</evidence>
<gene>
    <name evidence="1" type="ORF">CLEP1334_LOCUS883</name>
</gene>
<organism evidence="1">
    <name type="scientific">Calcidiscus leptoporus</name>
    <dbReference type="NCBI Taxonomy" id="127549"/>
    <lineage>
        <taxon>Eukaryota</taxon>
        <taxon>Haptista</taxon>
        <taxon>Haptophyta</taxon>
        <taxon>Prymnesiophyceae</taxon>
        <taxon>Coccolithales</taxon>
        <taxon>Calcidiscaceae</taxon>
        <taxon>Calcidiscus</taxon>
    </lineage>
</organism>
<dbReference type="EMBL" id="HBER01001674">
    <property type="protein sequence ID" value="CAD8523911.1"/>
    <property type="molecule type" value="Transcribed_RNA"/>
</dbReference>
<name>A0A7S0NNL2_9EUKA</name>
<dbReference type="SUPFAM" id="SSF52266">
    <property type="entry name" value="SGNH hydrolase"/>
    <property type="match status" value="1"/>
</dbReference>
<proteinExistence type="predicted"/>
<sequence>MAVLTCRACVRDAWRQRNPTSDSSASNEFCAAPSPSLVELMCRVRCIDPALAYPNSLNALVGALKLEEVLTPRAGLPRLSAALVGKCPGIGLDGPLRVCYLGGSVTEQRVGYRPRVTRWLEQMRCSSRLVVQEVPAFCGNCGSKVLAFMVAEWVVARRPHLVIVELAINDGDTLLETEDSDSLGAALEGIVRHVRDALPTCELCVLCMFVRDDLPLHRRTGSKALPSARMHCDGLLSVHHVKVCASPSLHRSPAPWRAVRWVKAQHARAQGLGG</sequence>